<accession>A0A2M6WU62</accession>
<keyword evidence="4 9" id="KW-1133">Transmembrane helix</keyword>
<feature type="binding site" evidence="8">
    <location>
        <position position="491"/>
    </location>
    <ligand>
        <name>Mn(2+)</name>
        <dbReference type="ChEBI" id="CHEBI:29035"/>
    </ligand>
</feature>
<evidence type="ECO:0000256" key="4">
    <source>
        <dbReference type="ARBA" id="ARBA00022989"/>
    </source>
</evidence>
<evidence type="ECO:0000256" key="3">
    <source>
        <dbReference type="ARBA" id="ARBA00022692"/>
    </source>
</evidence>
<evidence type="ECO:0000259" key="10">
    <source>
        <dbReference type="Pfam" id="PF00884"/>
    </source>
</evidence>
<dbReference type="Pfam" id="PF00884">
    <property type="entry name" value="Sulfatase"/>
    <property type="match status" value="1"/>
</dbReference>
<evidence type="ECO:0000256" key="6">
    <source>
        <dbReference type="PIRSR" id="PIRSR005091-1"/>
    </source>
</evidence>
<evidence type="ECO:0000256" key="9">
    <source>
        <dbReference type="SAM" id="Phobius"/>
    </source>
</evidence>
<feature type="transmembrane region" description="Helical" evidence="9">
    <location>
        <begin position="27"/>
        <end position="47"/>
    </location>
</feature>
<dbReference type="InterPro" id="IPR012160">
    <property type="entry name" value="LtaS-like"/>
</dbReference>
<proteinExistence type="predicted"/>
<dbReference type="Gene3D" id="3.30.1120.170">
    <property type="match status" value="1"/>
</dbReference>
<keyword evidence="7" id="KW-0479">Metal-binding</keyword>
<dbReference type="Proteomes" id="UP000228533">
    <property type="component" value="Unassembled WGS sequence"/>
</dbReference>
<feature type="binding site" evidence="8">
    <location>
        <position position="492"/>
    </location>
    <ligand>
        <name>Mn(2+)</name>
        <dbReference type="ChEBI" id="CHEBI:29035"/>
    </ligand>
</feature>
<organism evidence="11 12">
    <name type="scientific">Candidatus Falkowbacteria bacterium CG10_big_fil_rev_8_21_14_0_10_37_14</name>
    <dbReference type="NCBI Taxonomy" id="1974561"/>
    <lineage>
        <taxon>Bacteria</taxon>
        <taxon>Candidatus Falkowiibacteriota</taxon>
    </lineage>
</organism>
<dbReference type="PANTHER" id="PTHR47371">
    <property type="entry name" value="LIPOTEICHOIC ACID SYNTHASE"/>
    <property type="match status" value="1"/>
</dbReference>
<feature type="transmembrane region" description="Helical" evidence="9">
    <location>
        <begin position="169"/>
        <end position="187"/>
    </location>
</feature>
<dbReference type="GO" id="GO:0005886">
    <property type="term" value="C:plasma membrane"/>
    <property type="evidence" value="ECO:0007669"/>
    <property type="project" value="UniProtKB-SubCell"/>
</dbReference>
<feature type="transmembrane region" description="Helical" evidence="9">
    <location>
        <begin position="136"/>
        <end position="157"/>
    </location>
</feature>
<reference evidence="12" key="1">
    <citation type="submission" date="2017-09" db="EMBL/GenBank/DDBJ databases">
        <title>Depth-based differentiation of microbial function through sediment-hosted aquifers and enrichment of novel symbionts in the deep terrestrial subsurface.</title>
        <authorList>
            <person name="Probst A.J."/>
            <person name="Ladd B."/>
            <person name="Jarett J.K."/>
            <person name="Geller-Mcgrath D.E."/>
            <person name="Sieber C.M.K."/>
            <person name="Emerson J.B."/>
            <person name="Anantharaman K."/>
            <person name="Thomas B.C."/>
            <person name="Malmstrom R."/>
            <person name="Stieglmeier M."/>
            <person name="Klingl A."/>
            <person name="Woyke T."/>
            <person name="Ryan C.M."/>
            <person name="Banfield J.F."/>
        </authorList>
    </citation>
    <scope>NUCLEOTIDE SEQUENCE [LARGE SCALE GENOMIC DNA]</scope>
</reference>
<feature type="active site" evidence="6">
    <location>
        <position position="316"/>
    </location>
</feature>
<dbReference type="CDD" id="cd16015">
    <property type="entry name" value="LTA_synthase"/>
    <property type="match status" value="1"/>
</dbReference>
<keyword evidence="5 9" id="KW-0472">Membrane</keyword>
<name>A0A2M6WU62_9BACT</name>
<feature type="binding site" evidence="7">
    <location>
        <position position="430"/>
    </location>
    <ligand>
        <name>substrate</name>
    </ligand>
</feature>
<dbReference type="InterPro" id="IPR000917">
    <property type="entry name" value="Sulfatase_N"/>
</dbReference>
<keyword evidence="3 9" id="KW-0812">Transmembrane</keyword>
<evidence type="ECO:0000256" key="1">
    <source>
        <dbReference type="ARBA" id="ARBA00004651"/>
    </source>
</evidence>
<protein>
    <recommendedName>
        <fullName evidence="10">Sulfatase N-terminal domain-containing protein</fullName>
    </recommendedName>
</protein>
<evidence type="ECO:0000256" key="7">
    <source>
        <dbReference type="PIRSR" id="PIRSR005091-2"/>
    </source>
</evidence>
<evidence type="ECO:0000256" key="8">
    <source>
        <dbReference type="PIRSR" id="PIRSR005091-3"/>
    </source>
</evidence>
<dbReference type="AlphaFoldDB" id="A0A2M6WU62"/>
<gene>
    <name evidence="11" type="ORF">COT94_01100</name>
</gene>
<feature type="binding site" evidence="8">
    <location>
        <position position="316"/>
    </location>
    <ligand>
        <name>Mn(2+)</name>
        <dbReference type="ChEBI" id="CHEBI:29035"/>
    </ligand>
</feature>
<evidence type="ECO:0000313" key="12">
    <source>
        <dbReference type="Proteomes" id="UP000228533"/>
    </source>
</evidence>
<dbReference type="Gene3D" id="3.40.720.10">
    <property type="entry name" value="Alkaline Phosphatase, subunit A"/>
    <property type="match status" value="1"/>
</dbReference>
<sequence length="641" mass="73200">MLHKTPLLSAKALLFSRHLDRFLRSHWLPISLIIIFVLQSHLFNFWLKLPVHDYFIRRSIINFSFGVLIFGSSLLLKTKTKHLYLFLTSSVIGLFFIFQFLYHSYSGGFLQLSAIFYAQEGLTTFSTAKTLITYRLLLFIIGPFLVLSSALLSYYGLLSQKTLTKFEKSIFTIFIIFFTIFGYGYLLTREQMESGNLLNLYKSEKIYDIDKLVNKLGIINFFLFNSLFTNFHTSKVTPADKVLIETFSVTRPPANQNSNFGLLKNRNLIIIQVESLENAVINQKIYDQEITPNLNKLTKEALYFSNYYAPIGPGSTADAEFMILNSLYSLPDEVAFIKHAYNNYTALPKLLKDNGYHTYSFHRDASSFWNRANIYPGLGYEHWFDRKDYQVTRKIGPYDLSDQDFFDQTVPKLKDLPQPFMATLITLTSHTPFELPADLETLNIPADAPLNWLQYHYLQNIHYVDQTINSFIEQLKLTGLYNNSLILIYGDHSSFTGIAEALHFNNSFSADLQKTEVPLFILAPGTKLQGIKNQPTSHLDIYPTTANLLGIKPPASVFGHDIVNEKNSVVVSRNAISGTIKTIVTNDLSYQASQDGLFENGSCLEMPSKKISPVEICRLIYDTEKNSIEASDLMIKKDILK</sequence>
<keyword evidence="7" id="KW-0464">Manganese</keyword>
<evidence type="ECO:0000256" key="5">
    <source>
        <dbReference type="ARBA" id="ARBA00023136"/>
    </source>
</evidence>
<evidence type="ECO:0000256" key="2">
    <source>
        <dbReference type="ARBA" id="ARBA00022475"/>
    </source>
</evidence>
<keyword evidence="2" id="KW-1003">Cell membrane</keyword>
<dbReference type="EMBL" id="PFAM01000008">
    <property type="protein sequence ID" value="PIT96271.1"/>
    <property type="molecule type" value="Genomic_DNA"/>
</dbReference>
<feature type="transmembrane region" description="Helical" evidence="9">
    <location>
        <begin position="59"/>
        <end position="76"/>
    </location>
</feature>
<dbReference type="SUPFAM" id="SSF53649">
    <property type="entry name" value="Alkaline phosphatase-like"/>
    <property type="match status" value="1"/>
</dbReference>
<dbReference type="InterPro" id="IPR050448">
    <property type="entry name" value="OpgB/LTA_synthase_biosynth"/>
</dbReference>
<feature type="transmembrane region" description="Helical" evidence="9">
    <location>
        <begin position="83"/>
        <end position="102"/>
    </location>
</feature>
<dbReference type="GO" id="GO:0046872">
    <property type="term" value="F:metal ion binding"/>
    <property type="evidence" value="ECO:0007669"/>
    <property type="project" value="UniProtKB-KW"/>
</dbReference>
<dbReference type="PANTHER" id="PTHR47371:SF3">
    <property type="entry name" value="PHOSPHOGLYCEROL TRANSFERASE I"/>
    <property type="match status" value="1"/>
</dbReference>
<comment type="caution">
    <text evidence="11">The sequence shown here is derived from an EMBL/GenBank/DDBJ whole genome shotgun (WGS) entry which is preliminary data.</text>
</comment>
<feature type="domain" description="Sulfatase N-terminal" evidence="10">
    <location>
        <begin position="266"/>
        <end position="551"/>
    </location>
</feature>
<dbReference type="PIRSF" id="PIRSF005091">
    <property type="entry name" value="Mmb_sulf_HI1246"/>
    <property type="match status" value="1"/>
</dbReference>
<evidence type="ECO:0000313" key="11">
    <source>
        <dbReference type="EMBL" id="PIT96271.1"/>
    </source>
</evidence>
<comment type="subcellular location">
    <subcellularLocation>
        <location evidence="1">Cell membrane</location>
        <topology evidence="1">Multi-pass membrane protein</topology>
    </subcellularLocation>
</comment>
<dbReference type="InterPro" id="IPR017850">
    <property type="entry name" value="Alkaline_phosphatase_core_sf"/>
</dbReference>
<feature type="binding site" evidence="8">
    <location>
        <position position="274"/>
    </location>
    <ligand>
        <name>Mn(2+)</name>
        <dbReference type="ChEBI" id="CHEBI:29035"/>
    </ligand>
</feature>